<dbReference type="InterPro" id="IPR028098">
    <property type="entry name" value="Glyco_trans_4-like_N"/>
</dbReference>
<dbReference type="InterPro" id="IPR001296">
    <property type="entry name" value="Glyco_trans_1"/>
</dbReference>
<evidence type="ECO:0000313" key="3">
    <source>
        <dbReference type="EMBL" id="QYS90111.1"/>
    </source>
</evidence>
<organism evidence="3">
    <name type="scientific">Flavobacterium columnare</name>
    <dbReference type="NCBI Taxonomy" id="996"/>
    <lineage>
        <taxon>Bacteria</taxon>
        <taxon>Pseudomonadati</taxon>
        <taxon>Bacteroidota</taxon>
        <taxon>Flavobacteriia</taxon>
        <taxon>Flavobacteriales</taxon>
        <taxon>Flavobacteriaceae</taxon>
        <taxon>Flavobacterium</taxon>
    </lineage>
</organism>
<dbReference type="Proteomes" id="UP000824721">
    <property type="component" value="Chromosome"/>
</dbReference>
<dbReference type="Pfam" id="PF00534">
    <property type="entry name" value="Glycos_transf_1"/>
    <property type="match status" value="1"/>
</dbReference>
<keyword evidence="3" id="KW-0808">Transferase</keyword>
<gene>
    <name evidence="3" type="ORF">JJC05_03880</name>
</gene>
<dbReference type="GO" id="GO:0016757">
    <property type="term" value="F:glycosyltransferase activity"/>
    <property type="evidence" value="ECO:0007669"/>
    <property type="project" value="InterPro"/>
</dbReference>
<dbReference type="Pfam" id="PF13579">
    <property type="entry name" value="Glyco_trans_4_4"/>
    <property type="match status" value="1"/>
</dbReference>
<dbReference type="PANTHER" id="PTHR45947:SF3">
    <property type="entry name" value="SULFOQUINOVOSYL TRANSFERASE SQD2"/>
    <property type="match status" value="1"/>
</dbReference>
<dbReference type="KEGG" id="fdv:JJC05_03880"/>
<dbReference type="CDD" id="cd03808">
    <property type="entry name" value="GT4_CapM-like"/>
    <property type="match status" value="1"/>
</dbReference>
<dbReference type="PANTHER" id="PTHR45947">
    <property type="entry name" value="SULFOQUINOVOSYL TRANSFERASE SQD2"/>
    <property type="match status" value="1"/>
</dbReference>
<dbReference type="Gene3D" id="3.40.50.2000">
    <property type="entry name" value="Glycogen Phosphorylase B"/>
    <property type="match status" value="2"/>
</dbReference>
<dbReference type="EMBL" id="CP067378">
    <property type="protein sequence ID" value="QYS90111.1"/>
    <property type="molecule type" value="Genomic_DNA"/>
</dbReference>
<evidence type="ECO:0000259" key="1">
    <source>
        <dbReference type="Pfam" id="PF00534"/>
    </source>
</evidence>
<name>A0A8G0KU09_9FLAO</name>
<feature type="domain" description="Glycosyltransferase subfamily 4-like N-terminal" evidence="2">
    <location>
        <begin position="59"/>
        <end position="182"/>
    </location>
</feature>
<reference evidence="3" key="1">
    <citation type="submission" date="2020-12" db="EMBL/GenBank/DDBJ databases">
        <title>Genome sequencing of genetic groups of Flavobacterium columnare.</title>
        <authorList>
            <person name="Waldbieser G.C."/>
            <person name="Griffin M.J."/>
            <person name="LaFrentz B.R."/>
        </authorList>
    </citation>
    <scope>NUCLEOTIDE SEQUENCE</scope>
    <source>
        <strain evidence="3">90-106</strain>
    </source>
</reference>
<evidence type="ECO:0000259" key="2">
    <source>
        <dbReference type="Pfam" id="PF13579"/>
    </source>
</evidence>
<dbReference type="InterPro" id="IPR050194">
    <property type="entry name" value="Glycosyltransferase_grp1"/>
</dbReference>
<dbReference type="SUPFAM" id="SSF53756">
    <property type="entry name" value="UDP-Glycosyltransferase/glycogen phosphorylase"/>
    <property type="match status" value="1"/>
</dbReference>
<accession>A0A8G0KU09</accession>
<proteinExistence type="predicted"/>
<feature type="domain" description="Glycosyl transferase family 1" evidence="1">
    <location>
        <begin position="204"/>
        <end position="369"/>
    </location>
</feature>
<dbReference type="AlphaFoldDB" id="A0A8G0KU09"/>
<protein>
    <submittedName>
        <fullName evidence="3">Glycosyltransferase family 4 protein</fullName>
    </submittedName>
</protein>
<sequence>MAQSLKKDKLNEKKKIVRITTVPISLEKLLTGQLTYMSQFYEVIAISSEKENLVKFGKSNQLPVFYLNLTRKITPFYDLYAIFRLVVFLIKTKPEIVHTHTPKAGMVGMIASKLAGVPHRLHTVAGLPLMEAVGVKRKILNLVEKITYVCATKVYPNSKGLEEFILENNFAPKEKIKIIGNGSSNGINTAFFAPEQISKEETLKLKAQLDIAKDDFVFIFVGRLVKDKGINELITAFTNLNLSKTKLLLVGPLESDLDPLLPETLTEIEENINIINVGYQSDVRPYFKVANLLVFPSYREGFPNVVMQAGAMGLPAIVSNINGCNEIIEEEKNGLIIPVKNSKAIEEAMRKVYQEKSLFDQLKSNARQMIVSRYEQKIIWEAIRNEYENLEHV</sequence>